<dbReference type="AlphaFoldDB" id="A0A1A9I9B5"/>
<sequence>MKAAIIYVISLTITSRMKWCIPCAVPVAGCLTVPFSVNPCAPARFVSSDKIHGGKTCAIGLQATALFLLYDPIACKQKVVMGP</sequence>
<accession>A0A1A9I9B5</accession>
<evidence type="ECO:0000313" key="2">
    <source>
        <dbReference type="Proteomes" id="UP000077667"/>
    </source>
</evidence>
<proteinExistence type="predicted"/>
<gene>
    <name evidence="1" type="ORF">A8C56_20925</name>
</gene>
<name>A0A1A9I9B5_9BACT</name>
<dbReference type="EMBL" id="CP015772">
    <property type="protein sequence ID" value="ANH83114.1"/>
    <property type="molecule type" value="Genomic_DNA"/>
</dbReference>
<dbReference type="KEGG" id="nia:A8C56_20925"/>
<keyword evidence="2" id="KW-1185">Reference proteome</keyword>
<evidence type="ECO:0000313" key="1">
    <source>
        <dbReference type="EMBL" id="ANH83114.1"/>
    </source>
</evidence>
<organism evidence="1 2">
    <name type="scientific">Niabella ginsenosidivorans</name>
    <dbReference type="NCBI Taxonomy" id="1176587"/>
    <lineage>
        <taxon>Bacteria</taxon>
        <taxon>Pseudomonadati</taxon>
        <taxon>Bacteroidota</taxon>
        <taxon>Chitinophagia</taxon>
        <taxon>Chitinophagales</taxon>
        <taxon>Chitinophagaceae</taxon>
        <taxon>Niabella</taxon>
    </lineage>
</organism>
<protein>
    <submittedName>
        <fullName evidence="1">Uncharacterized protein</fullName>
    </submittedName>
</protein>
<reference evidence="1 2" key="1">
    <citation type="submission" date="2016-05" db="EMBL/GenBank/DDBJ databases">
        <title>Niabella ginsenosidivorans BS26 whole genome sequencing.</title>
        <authorList>
            <person name="Im W.T."/>
            <person name="Siddiqi M.Z."/>
        </authorList>
    </citation>
    <scope>NUCLEOTIDE SEQUENCE [LARGE SCALE GENOMIC DNA]</scope>
    <source>
        <strain evidence="1 2">BS26</strain>
    </source>
</reference>
<dbReference type="Proteomes" id="UP000077667">
    <property type="component" value="Chromosome"/>
</dbReference>